<name>A0AC61RTK9_9FIRM</name>
<dbReference type="EMBL" id="SRYA01000040">
    <property type="protein sequence ID" value="TGY93606.1"/>
    <property type="molecule type" value="Genomic_DNA"/>
</dbReference>
<accession>A0AC61RTK9</accession>
<comment type="caution">
    <text evidence="1">The sequence shown here is derived from an EMBL/GenBank/DDBJ whole genome shotgun (WGS) entry which is preliminary data.</text>
</comment>
<reference evidence="1" key="1">
    <citation type="submission" date="2019-04" db="EMBL/GenBank/DDBJ databases">
        <title>Microbes associate with the intestines of laboratory mice.</title>
        <authorList>
            <person name="Navarre W."/>
            <person name="Wong E."/>
            <person name="Huang K."/>
            <person name="Tropini C."/>
            <person name="Ng K."/>
            <person name="Yu B."/>
        </authorList>
    </citation>
    <scope>NUCLEOTIDE SEQUENCE</scope>
    <source>
        <strain evidence="1">NM01_1-7b</strain>
    </source>
</reference>
<evidence type="ECO:0000313" key="1">
    <source>
        <dbReference type="EMBL" id="TGY93606.1"/>
    </source>
</evidence>
<organism evidence="1 2">
    <name type="scientific">Petralouisia muris</name>
    <dbReference type="NCBI Taxonomy" id="3032872"/>
    <lineage>
        <taxon>Bacteria</taxon>
        <taxon>Bacillati</taxon>
        <taxon>Bacillota</taxon>
        <taxon>Clostridia</taxon>
        <taxon>Lachnospirales</taxon>
        <taxon>Lachnospiraceae</taxon>
        <taxon>Petralouisia</taxon>
    </lineage>
</organism>
<keyword evidence="2" id="KW-1185">Reference proteome</keyword>
<protein>
    <submittedName>
        <fullName evidence="1">Uncharacterized protein</fullName>
    </submittedName>
</protein>
<proteinExistence type="predicted"/>
<sequence>MGKRKGNTEWKELKKAYRGQNVIVDTQEWGYIDFSPQGMKEVFGGEKLTYEDYLDAQMAIGRDIRGWFFLCHHEVSLGFAGQIERITQKNICFKRIYVSGMYMDGECFDGKEDHVWMPIEGFEDYQVGDCLEFFAETYRYLKTSNGKQIDFGLRNPSGIKKVDSYKLPSDDDLIRQSVNQIICETCMFRDYCYGGICIANKEYLDGMRKSMFDAVKGSK</sequence>
<dbReference type="Proteomes" id="UP000304953">
    <property type="component" value="Unassembled WGS sequence"/>
</dbReference>
<gene>
    <name evidence="1" type="ORF">E5329_17760</name>
</gene>
<evidence type="ECO:0000313" key="2">
    <source>
        <dbReference type="Proteomes" id="UP000304953"/>
    </source>
</evidence>